<proteinExistence type="predicted"/>
<dbReference type="Proteomes" id="UP001500683">
    <property type="component" value="Unassembled WGS sequence"/>
</dbReference>
<organism evidence="2 3">
    <name type="scientific">Actinomadura miaoliensis</name>
    <dbReference type="NCBI Taxonomy" id="430685"/>
    <lineage>
        <taxon>Bacteria</taxon>
        <taxon>Bacillati</taxon>
        <taxon>Actinomycetota</taxon>
        <taxon>Actinomycetes</taxon>
        <taxon>Streptosporangiales</taxon>
        <taxon>Thermomonosporaceae</taxon>
        <taxon>Actinomadura</taxon>
    </lineage>
</organism>
<evidence type="ECO:0000256" key="1">
    <source>
        <dbReference type="SAM" id="MobiDB-lite"/>
    </source>
</evidence>
<protein>
    <submittedName>
        <fullName evidence="2">Uncharacterized protein</fullName>
    </submittedName>
</protein>
<sequence>MWAERSRLVSASAWRIAAKAGNECHHLIDSEVMAYDSAGMDAIEQARDLAREVCRDVRGGGAQVEIGGCERALHRCVLRAEAIIRDSSVKRAAGSPVPASASPFATSCLS</sequence>
<gene>
    <name evidence="2" type="ORF">GCM10022214_00110</name>
</gene>
<dbReference type="EMBL" id="BAAAZG010000001">
    <property type="protein sequence ID" value="GAA4053606.1"/>
    <property type="molecule type" value="Genomic_DNA"/>
</dbReference>
<name>A0ABP7UUY1_9ACTN</name>
<reference evidence="3" key="1">
    <citation type="journal article" date="2019" name="Int. J. Syst. Evol. Microbiol.">
        <title>The Global Catalogue of Microorganisms (GCM) 10K type strain sequencing project: providing services to taxonomists for standard genome sequencing and annotation.</title>
        <authorList>
            <consortium name="The Broad Institute Genomics Platform"/>
            <consortium name="The Broad Institute Genome Sequencing Center for Infectious Disease"/>
            <person name="Wu L."/>
            <person name="Ma J."/>
        </authorList>
    </citation>
    <scope>NUCLEOTIDE SEQUENCE [LARGE SCALE GENOMIC DNA]</scope>
    <source>
        <strain evidence="3">JCM 16702</strain>
    </source>
</reference>
<feature type="compositionally biased region" description="Low complexity" evidence="1">
    <location>
        <begin position="92"/>
        <end position="110"/>
    </location>
</feature>
<feature type="region of interest" description="Disordered" evidence="1">
    <location>
        <begin position="91"/>
        <end position="110"/>
    </location>
</feature>
<evidence type="ECO:0000313" key="2">
    <source>
        <dbReference type="EMBL" id="GAA4053606.1"/>
    </source>
</evidence>
<accession>A0ABP7UUY1</accession>
<comment type="caution">
    <text evidence="2">The sequence shown here is derived from an EMBL/GenBank/DDBJ whole genome shotgun (WGS) entry which is preliminary data.</text>
</comment>
<keyword evidence="3" id="KW-1185">Reference proteome</keyword>
<evidence type="ECO:0000313" key="3">
    <source>
        <dbReference type="Proteomes" id="UP001500683"/>
    </source>
</evidence>